<evidence type="ECO:0000256" key="2">
    <source>
        <dbReference type="ARBA" id="ARBA00021982"/>
    </source>
</evidence>
<dbReference type="Pfam" id="PF00488">
    <property type="entry name" value="MutS_V"/>
    <property type="match status" value="1"/>
</dbReference>
<evidence type="ECO:0000256" key="8">
    <source>
        <dbReference type="ARBA" id="ARBA00024647"/>
    </source>
</evidence>
<dbReference type="FunFam" id="3.40.50.300:FF:000870">
    <property type="entry name" value="MutS protein homolog 4"/>
    <property type="match status" value="1"/>
</dbReference>
<feature type="binding site" evidence="9">
    <location>
        <begin position="606"/>
        <end position="613"/>
    </location>
    <ligand>
        <name>ATP</name>
        <dbReference type="ChEBI" id="CHEBI:30616"/>
    </ligand>
</feature>
<gene>
    <name evidence="9 13" type="primary">mutS</name>
    <name evidence="13" type="ORF">H9L19_01685</name>
</gene>
<evidence type="ECO:0000259" key="12">
    <source>
        <dbReference type="PROSITE" id="PS00486"/>
    </source>
</evidence>
<dbReference type="InterPro" id="IPR027417">
    <property type="entry name" value="P-loop_NTPase"/>
</dbReference>
<dbReference type="GO" id="GO:0030983">
    <property type="term" value="F:mismatched DNA binding"/>
    <property type="evidence" value="ECO:0007669"/>
    <property type="project" value="InterPro"/>
</dbReference>
<dbReference type="NCBIfam" id="TIGR01070">
    <property type="entry name" value="mutS1"/>
    <property type="match status" value="1"/>
</dbReference>
<dbReference type="PANTHER" id="PTHR11361">
    <property type="entry name" value="DNA MISMATCH REPAIR PROTEIN MUTS FAMILY MEMBER"/>
    <property type="match status" value="1"/>
</dbReference>
<dbReference type="Pfam" id="PF01624">
    <property type="entry name" value="MutS_I"/>
    <property type="match status" value="1"/>
</dbReference>
<dbReference type="GO" id="GO:0140664">
    <property type="term" value="F:ATP-dependent DNA damage sensor activity"/>
    <property type="evidence" value="ECO:0007669"/>
    <property type="project" value="InterPro"/>
</dbReference>
<dbReference type="Pfam" id="PF05188">
    <property type="entry name" value="MutS_II"/>
    <property type="match status" value="1"/>
</dbReference>
<accession>A0A7G9T688</accession>
<keyword evidence="5 9" id="KW-0067">ATP-binding</keyword>
<feature type="coiled-coil region" evidence="11">
    <location>
        <begin position="497"/>
        <end position="543"/>
    </location>
</feature>
<evidence type="ECO:0000256" key="6">
    <source>
        <dbReference type="ARBA" id="ARBA00023125"/>
    </source>
</evidence>
<dbReference type="PANTHER" id="PTHR11361:SF34">
    <property type="entry name" value="DNA MISMATCH REPAIR PROTEIN MSH1, MITOCHONDRIAL"/>
    <property type="match status" value="1"/>
</dbReference>
<keyword evidence="7 9" id="KW-0234">DNA repair</keyword>
<dbReference type="FunFam" id="1.10.1420.10:FF:000007">
    <property type="entry name" value="DNA mismatch repair protein MutS"/>
    <property type="match status" value="1"/>
</dbReference>
<dbReference type="Gene3D" id="3.30.420.110">
    <property type="entry name" value="MutS, connector domain"/>
    <property type="match status" value="1"/>
</dbReference>
<keyword evidence="14" id="KW-1185">Reference proteome</keyword>
<dbReference type="SMART" id="SM00533">
    <property type="entry name" value="MUTSd"/>
    <property type="match status" value="1"/>
</dbReference>
<keyword evidence="6 9" id="KW-0238">DNA-binding</keyword>
<evidence type="ECO:0000313" key="14">
    <source>
        <dbReference type="Proteomes" id="UP000515800"/>
    </source>
</evidence>
<evidence type="ECO:0000256" key="9">
    <source>
        <dbReference type="HAMAP-Rule" id="MF_00096"/>
    </source>
</evidence>
<evidence type="ECO:0000256" key="11">
    <source>
        <dbReference type="SAM" id="Coils"/>
    </source>
</evidence>
<dbReference type="InterPro" id="IPR045076">
    <property type="entry name" value="MutS"/>
</dbReference>
<protein>
    <recommendedName>
        <fullName evidence="2 9">DNA mismatch repair protein MutS</fullName>
    </recommendedName>
</protein>
<evidence type="ECO:0000256" key="3">
    <source>
        <dbReference type="ARBA" id="ARBA00022741"/>
    </source>
</evidence>
<dbReference type="SMART" id="SM00534">
    <property type="entry name" value="MUTSac"/>
    <property type="match status" value="1"/>
</dbReference>
<dbReference type="SUPFAM" id="SSF52540">
    <property type="entry name" value="P-loop containing nucleoside triphosphate hydrolases"/>
    <property type="match status" value="1"/>
</dbReference>
<evidence type="ECO:0000256" key="5">
    <source>
        <dbReference type="ARBA" id="ARBA00022840"/>
    </source>
</evidence>
<dbReference type="InterPro" id="IPR036187">
    <property type="entry name" value="DNA_mismatch_repair_MutS_sf"/>
</dbReference>
<dbReference type="InterPro" id="IPR016151">
    <property type="entry name" value="DNA_mismatch_repair_MutS_N"/>
</dbReference>
<dbReference type="InterPro" id="IPR007696">
    <property type="entry name" value="DNA_mismatch_repair_MutS_core"/>
</dbReference>
<dbReference type="Gene3D" id="1.10.1420.10">
    <property type="match status" value="2"/>
</dbReference>
<dbReference type="KEGG" id="wdi:H9L19_01685"/>
<dbReference type="GO" id="GO:0003684">
    <property type="term" value="F:damaged DNA binding"/>
    <property type="evidence" value="ECO:0007669"/>
    <property type="project" value="UniProtKB-UniRule"/>
</dbReference>
<dbReference type="Gene3D" id="3.40.50.300">
    <property type="entry name" value="P-loop containing nucleotide triphosphate hydrolases"/>
    <property type="match status" value="1"/>
</dbReference>
<dbReference type="AlphaFoldDB" id="A0A7G9T688"/>
<dbReference type="PIRSF" id="PIRSF037677">
    <property type="entry name" value="DNA_mis_repair_Msh6"/>
    <property type="match status" value="1"/>
</dbReference>
<dbReference type="EMBL" id="CP060724">
    <property type="protein sequence ID" value="QNN75613.1"/>
    <property type="molecule type" value="Genomic_DNA"/>
</dbReference>
<feature type="domain" description="DNA mismatch repair proteins mutS family" evidence="12">
    <location>
        <begin position="680"/>
        <end position="696"/>
    </location>
</feature>
<evidence type="ECO:0000256" key="10">
    <source>
        <dbReference type="RuleBase" id="RU003756"/>
    </source>
</evidence>
<dbReference type="InterPro" id="IPR017261">
    <property type="entry name" value="DNA_mismatch_repair_MutS/MSH"/>
</dbReference>
<dbReference type="GO" id="GO:0005829">
    <property type="term" value="C:cytosol"/>
    <property type="evidence" value="ECO:0007669"/>
    <property type="project" value="TreeGrafter"/>
</dbReference>
<comment type="function">
    <text evidence="8 9">This protein is involved in the repair of mismatches in DNA. It is possible that it carries out the mismatch recognition step. This protein has a weak ATPase activity.</text>
</comment>
<dbReference type="InterPro" id="IPR036678">
    <property type="entry name" value="MutS_con_dom_sf"/>
</dbReference>
<name>A0A7G9T688_9LACO</name>
<dbReference type="InterPro" id="IPR007860">
    <property type="entry name" value="DNA_mmatch_repair_MutS_con_dom"/>
</dbReference>
<keyword evidence="3 9" id="KW-0547">Nucleotide-binding</keyword>
<dbReference type="SUPFAM" id="SSF55271">
    <property type="entry name" value="DNA repair protein MutS, domain I"/>
    <property type="match status" value="1"/>
</dbReference>
<dbReference type="NCBIfam" id="NF003810">
    <property type="entry name" value="PRK05399.1"/>
    <property type="match status" value="1"/>
</dbReference>
<comment type="similarity">
    <text evidence="1 9 10">Belongs to the DNA mismatch repair MutS family.</text>
</comment>
<dbReference type="FunFam" id="3.40.1170.10:FF:000001">
    <property type="entry name" value="DNA mismatch repair protein MutS"/>
    <property type="match status" value="1"/>
</dbReference>
<keyword evidence="4 9" id="KW-0227">DNA damage</keyword>
<dbReference type="CDD" id="cd03284">
    <property type="entry name" value="ABC_MutS1"/>
    <property type="match status" value="1"/>
</dbReference>
<dbReference type="Gene3D" id="3.40.1170.10">
    <property type="entry name" value="DNA repair protein MutS, domain I"/>
    <property type="match status" value="1"/>
</dbReference>
<dbReference type="InterPro" id="IPR007695">
    <property type="entry name" value="DNA_mismatch_repair_MutS-lik_N"/>
</dbReference>
<keyword evidence="11" id="KW-0175">Coiled coil</keyword>
<dbReference type="InterPro" id="IPR005748">
    <property type="entry name" value="DNA_mismatch_repair_MutS"/>
</dbReference>
<dbReference type="GO" id="GO:0006298">
    <property type="term" value="P:mismatch repair"/>
    <property type="evidence" value="ECO:0007669"/>
    <property type="project" value="UniProtKB-UniRule"/>
</dbReference>
<dbReference type="Pfam" id="PF05192">
    <property type="entry name" value="MutS_III"/>
    <property type="match status" value="1"/>
</dbReference>
<dbReference type="Pfam" id="PF05190">
    <property type="entry name" value="MutS_IV"/>
    <property type="match status" value="1"/>
</dbReference>
<dbReference type="RefSeq" id="WP_187529445.1">
    <property type="nucleotide sequence ID" value="NZ_CP060724.1"/>
</dbReference>
<dbReference type="SUPFAM" id="SSF48334">
    <property type="entry name" value="DNA repair protein MutS, domain III"/>
    <property type="match status" value="1"/>
</dbReference>
<dbReference type="Proteomes" id="UP000515800">
    <property type="component" value="Chromosome"/>
</dbReference>
<sequence length="858" mass="95466">MAKPKETPMMQQYNQIKAQYPDAFLFYRLGDFYELFNDDAVLGSQLLELTLTQRNKNSDVPIPMAGVPHHAAQNYIDILVDKGYKVAVVEQMENPATAEGMVKREVVQLITPGTRMQTGADSAKENNYLVSVIGAENGSYGLAYADLSTGELSATQLVAMNTVINEIVRLEAKEVVSNGTLPADLIANLTNLGVMISEQDQIDPSADISYLVQALQAAALTAAKLLLAYLFTTQKRSLDHLQIAKHYEIAQFLKLDRNSRANLELTVNLRTQQRGGTLLWLLDETQTAMGGRMLKQWLEQPLLDQDDILARYDKIDQFKTQFLIRNDLQTALKGVYDLERLVGRIAYGTANGRDLLQIRNSLRQIPNIVALLSDLDSAVIGELQSRIDPVTELETLITQAITDEPPISIKDGGIIKDGYHKQLDDYRHVMRNGKQWLAEMEATERQETGINSLKIGYNKVFGYYIEVTKANIDKLDATRYTRKQTLVNAERFVTPELKTHEQQILEAEEKSSALEYQVFTEIREQVKVNITRLQNLAKSLSELDVLLAFTSVAEKYHFVRPELTTGHELKIVNGRHPVVEKVLGHQAYVANNIEMAVDQTVMLITGPNMSGKSTYMRQLALTVVLAQVGSFVPAESANLPIFDQIFTRIGAADDLISGNSTFMVEMAEANTALSDATSHSLILFDELGRGTATFDGMALAQAIIEYVHDHVHAKTLFSTHYHELTTLADELPQLFNMHVGAHEEAGNLIFSHKVLPGPADQSYGINVAKLAGLPELVIQRATKILKQLEAESAHIAPNNQTFESPENSSEQQLTLFDNALMTPTMSEALTRLQTADLANLTPIQAMILMNEIQEALKE</sequence>
<evidence type="ECO:0000256" key="1">
    <source>
        <dbReference type="ARBA" id="ARBA00006271"/>
    </source>
</evidence>
<dbReference type="PROSITE" id="PS00486">
    <property type="entry name" value="DNA_MISMATCH_REPAIR_2"/>
    <property type="match status" value="1"/>
</dbReference>
<dbReference type="InterPro" id="IPR000432">
    <property type="entry name" value="DNA_mismatch_repair_MutS_C"/>
</dbReference>
<dbReference type="InterPro" id="IPR007861">
    <property type="entry name" value="DNA_mismatch_repair_MutS_clamp"/>
</dbReference>
<dbReference type="GO" id="GO:0005524">
    <property type="term" value="F:ATP binding"/>
    <property type="evidence" value="ECO:0007669"/>
    <property type="project" value="UniProtKB-UniRule"/>
</dbReference>
<dbReference type="HAMAP" id="MF_00096">
    <property type="entry name" value="MutS"/>
    <property type="match status" value="1"/>
</dbReference>
<proteinExistence type="inferred from homology"/>
<evidence type="ECO:0000256" key="4">
    <source>
        <dbReference type="ARBA" id="ARBA00022763"/>
    </source>
</evidence>
<reference evidence="13 14" key="1">
    <citation type="submission" date="2020-08" db="EMBL/GenBank/DDBJ databases">
        <title>Genome sequence of Weissella diestrammenae KACC 16890T.</title>
        <authorList>
            <person name="Hyun D.-W."/>
            <person name="Bae J.-W."/>
        </authorList>
    </citation>
    <scope>NUCLEOTIDE SEQUENCE [LARGE SCALE GENOMIC DNA]</scope>
    <source>
        <strain evidence="13 14">KACC 16890</strain>
    </source>
</reference>
<evidence type="ECO:0000256" key="7">
    <source>
        <dbReference type="ARBA" id="ARBA00023204"/>
    </source>
</evidence>
<organism evidence="13 14">
    <name type="scientific">Weissella diestrammenae</name>
    <dbReference type="NCBI Taxonomy" id="1162633"/>
    <lineage>
        <taxon>Bacteria</taxon>
        <taxon>Bacillati</taxon>
        <taxon>Bacillota</taxon>
        <taxon>Bacilli</taxon>
        <taxon>Lactobacillales</taxon>
        <taxon>Lactobacillaceae</taxon>
        <taxon>Weissella</taxon>
    </lineage>
</organism>
<dbReference type="SUPFAM" id="SSF53150">
    <property type="entry name" value="DNA repair protein MutS, domain II"/>
    <property type="match status" value="1"/>
</dbReference>
<evidence type="ECO:0000313" key="13">
    <source>
        <dbReference type="EMBL" id="QNN75613.1"/>
    </source>
</evidence>